<dbReference type="HOGENOM" id="CLU_050006_8_2_9"/>
<protein>
    <submittedName>
        <fullName evidence="3">AP endonuclease, family 2</fullName>
    </submittedName>
</protein>
<comment type="caution">
    <text evidence="3">The sequence shown here is derived from an EMBL/GenBank/DDBJ whole genome shotgun (WGS) entry which is preliminary data.</text>
</comment>
<evidence type="ECO:0000313" key="3">
    <source>
        <dbReference type="EMBL" id="EDK24974.1"/>
    </source>
</evidence>
<evidence type="ECO:0000313" key="4">
    <source>
        <dbReference type="Proteomes" id="UP000003577"/>
    </source>
</evidence>
<sequence>MKMKFGTLYSYWGTKWQCDYLKTLKRVSDIGFDILEMGAPHLLEMSDYELSELRRAAKDMDMVLTANIGPAKDKDLASPDPDIRKAGVNYLIDILKAMEKVGSKSLVGAMYSYWPCQFEITDKEAAWERSIEGMKEVAEAAESLGIECCQEVLNRYETYIITDCREGLEYCRRVGSENVNLLLDTFHMNIEEDNIPEAIRLAGRKLGHLHVGESNRKLPGMGSLPWRDIGRALRDIGYEKGVVMEPFLLQGGEVARDCKVWRDLSGNADEKMLDRYIKESLTFLKHEFTF</sequence>
<evidence type="ECO:0000256" key="1">
    <source>
        <dbReference type="ARBA" id="ARBA00023235"/>
    </source>
</evidence>
<evidence type="ECO:0000259" key="2">
    <source>
        <dbReference type="Pfam" id="PF01261"/>
    </source>
</evidence>
<feature type="domain" description="Xylose isomerase-like TIM barrel" evidence="2">
    <location>
        <begin position="25"/>
        <end position="247"/>
    </location>
</feature>
<dbReference type="PANTHER" id="PTHR43489:SF7">
    <property type="entry name" value="3-DEHYDRO-D-GULOSIDE 4-EPIMERASE-RELATED"/>
    <property type="match status" value="1"/>
</dbReference>
<dbReference type="InterPro" id="IPR050417">
    <property type="entry name" value="Sugar_Epim/Isomerase"/>
</dbReference>
<proteinExistence type="predicted"/>
<gene>
    <name evidence="3" type="ORF">RUMTOR_00776</name>
</gene>
<keyword evidence="3" id="KW-0378">Hydrolase</keyword>
<reference evidence="3 4" key="2">
    <citation type="submission" date="2007-04" db="EMBL/GenBank/DDBJ databases">
        <title>Draft genome sequence of Ruminococcus torques (ATCC 27756).</title>
        <authorList>
            <person name="Sudarsanam P."/>
            <person name="Ley R."/>
            <person name="Guruge J."/>
            <person name="Turnbaugh P.J."/>
            <person name="Mahowald M."/>
            <person name="Liep D."/>
            <person name="Gordon J."/>
        </authorList>
    </citation>
    <scope>NUCLEOTIDE SEQUENCE [LARGE SCALE GENOMIC DNA]</scope>
    <source>
        <strain evidence="3 4">ATCC 27756</strain>
    </source>
</reference>
<keyword evidence="3" id="KW-0540">Nuclease</keyword>
<organism evidence="3 4">
    <name type="scientific">[Ruminococcus] torques ATCC 27756</name>
    <dbReference type="NCBI Taxonomy" id="411460"/>
    <lineage>
        <taxon>Bacteria</taxon>
        <taxon>Bacillati</taxon>
        <taxon>Bacillota</taxon>
        <taxon>Clostridia</taxon>
        <taxon>Lachnospirales</taxon>
        <taxon>Lachnospiraceae</taxon>
        <taxon>Mediterraneibacter</taxon>
    </lineage>
</organism>
<dbReference type="EMBL" id="AAVP02000002">
    <property type="protein sequence ID" value="EDK24974.1"/>
    <property type="molecule type" value="Genomic_DNA"/>
</dbReference>
<dbReference type="Proteomes" id="UP000003577">
    <property type="component" value="Unassembled WGS sequence"/>
</dbReference>
<keyword evidence="1" id="KW-0413">Isomerase</keyword>
<dbReference type="InterPro" id="IPR036237">
    <property type="entry name" value="Xyl_isomerase-like_sf"/>
</dbReference>
<dbReference type="Pfam" id="PF01261">
    <property type="entry name" value="AP_endonuc_2"/>
    <property type="match status" value="1"/>
</dbReference>
<dbReference type="Gene3D" id="3.20.20.150">
    <property type="entry name" value="Divalent-metal-dependent TIM barrel enzymes"/>
    <property type="match status" value="1"/>
</dbReference>
<dbReference type="InterPro" id="IPR013022">
    <property type="entry name" value="Xyl_isomerase-like_TIM-brl"/>
</dbReference>
<reference evidence="3 4" key="1">
    <citation type="submission" date="2007-03" db="EMBL/GenBank/DDBJ databases">
        <authorList>
            <person name="Fulton L."/>
            <person name="Clifton S."/>
            <person name="Fulton B."/>
            <person name="Xu J."/>
            <person name="Minx P."/>
            <person name="Pepin K.H."/>
            <person name="Johnson M."/>
            <person name="Thiruvilangam P."/>
            <person name="Bhonagiri V."/>
            <person name="Nash W.E."/>
            <person name="Mardis E.R."/>
            <person name="Wilson R.K."/>
        </authorList>
    </citation>
    <scope>NUCLEOTIDE SEQUENCE [LARGE SCALE GENOMIC DNA]</scope>
    <source>
        <strain evidence="3 4">ATCC 27756</strain>
    </source>
</reference>
<dbReference type="GO" id="GO:0004519">
    <property type="term" value="F:endonuclease activity"/>
    <property type="evidence" value="ECO:0007669"/>
    <property type="project" value="UniProtKB-KW"/>
</dbReference>
<dbReference type="AlphaFoldDB" id="A5KKM3"/>
<name>A5KKM3_9FIRM</name>
<dbReference type="SUPFAM" id="SSF51658">
    <property type="entry name" value="Xylose isomerase-like"/>
    <property type="match status" value="1"/>
</dbReference>
<dbReference type="GO" id="GO:0016853">
    <property type="term" value="F:isomerase activity"/>
    <property type="evidence" value="ECO:0007669"/>
    <property type="project" value="UniProtKB-KW"/>
</dbReference>
<dbReference type="PaxDb" id="411460-RUMTOR_00776"/>
<dbReference type="PANTHER" id="PTHR43489">
    <property type="entry name" value="ISOMERASE"/>
    <property type="match status" value="1"/>
</dbReference>
<keyword evidence="3" id="KW-0255">Endonuclease</keyword>
<accession>A5KKM3</accession>